<organism evidence="4 5">
    <name type="scientific">Genlisea aurea</name>
    <dbReference type="NCBI Taxonomy" id="192259"/>
    <lineage>
        <taxon>Eukaryota</taxon>
        <taxon>Viridiplantae</taxon>
        <taxon>Streptophyta</taxon>
        <taxon>Embryophyta</taxon>
        <taxon>Tracheophyta</taxon>
        <taxon>Spermatophyta</taxon>
        <taxon>Magnoliopsida</taxon>
        <taxon>eudicotyledons</taxon>
        <taxon>Gunneridae</taxon>
        <taxon>Pentapetalae</taxon>
        <taxon>asterids</taxon>
        <taxon>lamiids</taxon>
        <taxon>Lamiales</taxon>
        <taxon>Lentibulariaceae</taxon>
        <taxon>Genlisea</taxon>
    </lineage>
</organism>
<evidence type="ECO:0000256" key="2">
    <source>
        <dbReference type="ARBA" id="ARBA00023163"/>
    </source>
</evidence>
<accession>S8BZL4</accession>
<reference evidence="4 5" key="1">
    <citation type="journal article" date="2013" name="BMC Genomics">
        <title>The miniature genome of a carnivorous plant Genlisea aurea contains a low number of genes and short non-coding sequences.</title>
        <authorList>
            <person name="Leushkin E.V."/>
            <person name="Sutormin R.A."/>
            <person name="Nabieva E.R."/>
            <person name="Penin A.A."/>
            <person name="Kondrashov A.S."/>
            <person name="Logacheva M.D."/>
        </authorList>
    </citation>
    <scope>NUCLEOTIDE SEQUENCE [LARGE SCALE GENOMIC DNA]</scope>
</reference>
<dbReference type="GO" id="GO:0006383">
    <property type="term" value="P:transcription by RNA polymerase III"/>
    <property type="evidence" value="ECO:0007669"/>
    <property type="project" value="TreeGrafter"/>
</dbReference>
<dbReference type="PANTHER" id="PTHR15052">
    <property type="entry name" value="RNA POLYMERASE III TRANSCRIPTION INITIATION FACTOR COMPLEX SUBUNIT"/>
    <property type="match status" value="1"/>
</dbReference>
<evidence type="ECO:0000256" key="3">
    <source>
        <dbReference type="ARBA" id="ARBA00023242"/>
    </source>
</evidence>
<dbReference type="EMBL" id="AUSU01007885">
    <property type="protein sequence ID" value="EPS60025.1"/>
    <property type="molecule type" value="Genomic_DNA"/>
</dbReference>
<keyword evidence="2" id="KW-0804">Transcription</keyword>
<protein>
    <submittedName>
        <fullName evidence="4">Uncharacterized protein</fullName>
    </submittedName>
</protein>
<dbReference type="OrthoDB" id="4703at2759"/>
<evidence type="ECO:0000256" key="1">
    <source>
        <dbReference type="ARBA" id="ARBA00004123"/>
    </source>
</evidence>
<evidence type="ECO:0000313" key="5">
    <source>
        <dbReference type="Proteomes" id="UP000015453"/>
    </source>
</evidence>
<dbReference type="AlphaFoldDB" id="S8BZL4"/>
<dbReference type="Proteomes" id="UP000015453">
    <property type="component" value="Unassembled WGS sequence"/>
</dbReference>
<gene>
    <name evidence="4" type="ORF">M569_14780</name>
</gene>
<dbReference type="GO" id="GO:0000127">
    <property type="term" value="C:transcription factor TFIIIC complex"/>
    <property type="evidence" value="ECO:0007669"/>
    <property type="project" value="TreeGrafter"/>
</dbReference>
<comment type="caution">
    <text evidence="4">The sequence shown here is derived from an EMBL/GenBank/DDBJ whole genome shotgun (WGS) entry which is preliminary data.</text>
</comment>
<keyword evidence="3" id="KW-0539">Nucleus</keyword>
<proteinExistence type="predicted"/>
<dbReference type="InterPro" id="IPR052416">
    <property type="entry name" value="GTF3C_component"/>
</dbReference>
<evidence type="ECO:0000313" key="4">
    <source>
        <dbReference type="EMBL" id="EPS60025.1"/>
    </source>
</evidence>
<dbReference type="GO" id="GO:0005634">
    <property type="term" value="C:nucleus"/>
    <property type="evidence" value="ECO:0007669"/>
    <property type="project" value="UniProtKB-SubCell"/>
</dbReference>
<comment type="subcellular location">
    <subcellularLocation>
        <location evidence="1">Nucleus</location>
    </subcellularLocation>
</comment>
<name>S8BZL4_9LAMI</name>
<sequence length="123" mass="13317">MVAYCGEEGSAVCFRPTSRSVRDPSRNRTEHFLCSSLSEEGKSSPASTLVVSTPAAAPSSRFPAMKRSAPLKHAGDEIEVIPAKSVGLNRVRWSPNKATEKWVCYGGAAGLLRCHQLHPSCFR</sequence>
<keyword evidence="5" id="KW-1185">Reference proteome</keyword>
<dbReference type="PANTHER" id="PTHR15052:SF2">
    <property type="entry name" value="GENERAL TRANSCRIPTION FACTOR 3C POLYPEPTIDE 2"/>
    <property type="match status" value="1"/>
</dbReference>